<evidence type="ECO:0000256" key="4">
    <source>
        <dbReference type="SAM" id="Phobius"/>
    </source>
</evidence>
<dbReference type="PANTHER" id="PTHR43280:SF29">
    <property type="entry name" value="ARAC-FAMILY TRANSCRIPTIONAL REGULATOR"/>
    <property type="match status" value="1"/>
</dbReference>
<dbReference type="Pfam" id="PF12833">
    <property type="entry name" value="HTH_18"/>
    <property type="match status" value="1"/>
</dbReference>
<feature type="transmembrane region" description="Helical" evidence="4">
    <location>
        <begin position="145"/>
        <end position="168"/>
    </location>
</feature>
<reference evidence="6 7" key="1">
    <citation type="submission" date="2019-08" db="EMBL/GenBank/DDBJ databases">
        <title>Genomes of Subsaximicrobium wynnwilliamsii strains.</title>
        <authorList>
            <person name="Bowman J.P."/>
        </authorList>
    </citation>
    <scope>NUCLEOTIDE SEQUENCE [LARGE SCALE GENOMIC DNA]</scope>
    <source>
        <strain evidence="6 7">2-80-2</strain>
    </source>
</reference>
<evidence type="ECO:0000313" key="6">
    <source>
        <dbReference type="EMBL" id="TXD87164.1"/>
    </source>
</evidence>
<keyword evidence="4" id="KW-0812">Transmembrane</keyword>
<dbReference type="Gene3D" id="1.10.10.60">
    <property type="entry name" value="Homeodomain-like"/>
    <property type="match status" value="2"/>
</dbReference>
<evidence type="ECO:0000256" key="3">
    <source>
        <dbReference type="ARBA" id="ARBA00023163"/>
    </source>
</evidence>
<keyword evidence="2" id="KW-0238">DNA-binding</keyword>
<dbReference type="GO" id="GO:0043565">
    <property type="term" value="F:sequence-specific DNA binding"/>
    <property type="evidence" value="ECO:0007669"/>
    <property type="project" value="InterPro"/>
</dbReference>
<dbReference type="PROSITE" id="PS01124">
    <property type="entry name" value="HTH_ARAC_FAMILY_2"/>
    <property type="match status" value="1"/>
</dbReference>
<feature type="transmembrane region" description="Helical" evidence="4">
    <location>
        <begin position="71"/>
        <end position="90"/>
    </location>
</feature>
<dbReference type="PANTHER" id="PTHR43280">
    <property type="entry name" value="ARAC-FAMILY TRANSCRIPTIONAL REGULATOR"/>
    <property type="match status" value="1"/>
</dbReference>
<dbReference type="SUPFAM" id="SSF46689">
    <property type="entry name" value="Homeodomain-like"/>
    <property type="match status" value="1"/>
</dbReference>
<comment type="caution">
    <text evidence="6">The sequence shown here is derived from an EMBL/GenBank/DDBJ whole genome shotgun (WGS) entry which is preliminary data.</text>
</comment>
<feature type="transmembrane region" description="Helical" evidence="4">
    <location>
        <begin position="188"/>
        <end position="208"/>
    </location>
</feature>
<dbReference type="OrthoDB" id="6283866at2"/>
<evidence type="ECO:0000256" key="1">
    <source>
        <dbReference type="ARBA" id="ARBA00023015"/>
    </source>
</evidence>
<dbReference type="AlphaFoldDB" id="A0A5C6ZCC4"/>
<organism evidence="6 7">
    <name type="scientific">Subsaximicrobium wynnwilliamsii</name>
    <dbReference type="NCBI Taxonomy" id="291179"/>
    <lineage>
        <taxon>Bacteria</taxon>
        <taxon>Pseudomonadati</taxon>
        <taxon>Bacteroidota</taxon>
        <taxon>Flavobacteriia</taxon>
        <taxon>Flavobacteriales</taxon>
        <taxon>Flavobacteriaceae</taxon>
        <taxon>Subsaximicrobium</taxon>
    </lineage>
</organism>
<keyword evidence="4" id="KW-0472">Membrane</keyword>
<evidence type="ECO:0000259" key="5">
    <source>
        <dbReference type="PROSITE" id="PS01124"/>
    </source>
</evidence>
<dbReference type="Proteomes" id="UP000321578">
    <property type="component" value="Unassembled WGS sequence"/>
</dbReference>
<keyword evidence="7" id="KW-1185">Reference proteome</keyword>
<proteinExistence type="predicted"/>
<keyword evidence="1" id="KW-0805">Transcription regulation</keyword>
<feature type="transmembrane region" description="Helical" evidence="4">
    <location>
        <begin position="12"/>
        <end position="28"/>
    </location>
</feature>
<dbReference type="GO" id="GO:0003700">
    <property type="term" value="F:DNA-binding transcription factor activity"/>
    <property type="evidence" value="ECO:0007669"/>
    <property type="project" value="InterPro"/>
</dbReference>
<gene>
    <name evidence="6" type="ORF">ESY86_17775</name>
</gene>
<evidence type="ECO:0000313" key="7">
    <source>
        <dbReference type="Proteomes" id="UP000321578"/>
    </source>
</evidence>
<keyword evidence="3" id="KW-0804">Transcription</keyword>
<accession>A0A5C6ZCC4</accession>
<name>A0A5C6ZCC4_9FLAO</name>
<dbReference type="EMBL" id="VORO01000028">
    <property type="protein sequence ID" value="TXD87164.1"/>
    <property type="molecule type" value="Genomic_DNA"/>
</dbReference>
<keyword evidence="4" id="KW-1133">Transmembrane helix</keyword>
<feature type="domain" description="HTH araC/xylS-type" evidence="5">
    <location>
        <begin position="286"/>
        <end position="390"/>
    </location>
</feature>
<protein>
    <submittedName>
        <fullName evidence="6">Helix-turn-helix transcriptional regulator</fullName>
    </submittedName>
</protein>
<feature type="transmembrane region" description="Helical" evidence="4">
    <location>
        <begin position="106"/>
        <end position="125"/>
    </location>
</feature>
<evidence type="ECO:0000256" key="2">
    <source>
        <dbReference type="ARBA" id="ARBA00023125"/>
    </source>
</evidence>
<dbReference type="InterPro" id="IPR009057">
    <property type="entry name" value="Homeodomain-like_sf"/>
</dbReference>
<dbReference type="SMART" id="SM00342">
    <property type="entry name" value="HTH_ARAC"/>
    <property type="match status" value="1"/>
</dbReference>
<sequence>MFFDFNQKSSLLLIFFFNGIIFSFLLFKRAIAHNHNPSKWLGWFVMLSTLYISPFMFGYGGWYSKKLYREILFFIPFQQLFLLGPIIYFYTQSLLNKTFRLEKRDLIHFLPAALYMVYTIIIFVTDKLILEEYYFYADGKDKDLAFWYQIAGLLSMLSYLLLSLRYYFIYKNLAYQEVSFADAILFKWIGHFLFVFTAILVLRVLFFILNPEWWEFGSKFWYYLCFSVLFFYIALSGYFNTVRAPFALDTSLLDYPRKTNLKKEMESSKLKHSQQTEIPDLEEWKSKITKFIEQEGLYTNPNLTLTDVASSLQTNRNLISKAINQGFQMNFNDYVNAQRVDAVISKFRSGQQNSKTLLGIALDCGFNSKSTFNRAFKKKTLLTPKDFLDKKGVK</sequence>
<feature type="transmembrane region" description="Helical" evidence="4">
    <location>
        <begin position="40"/>
        <end position="59"/>
    </location>
</feature>
<feature type="transmembrane region" description="Helical" evidence="4">
    <location>
        <begin position="220"/>
        <end position="239"/>
    </location>
</feature>
<dbReference type="InterPro" id="IPR018060">
    <property type="entry name" value="HTH_AraC"/>
</dbReference>